<dbReference type="EMBL" id="BARV01013746">
    <property type="protein sequence ID" value="GAI25776.1"/>
    <property type="molecule type" value="Genomic_DNA"/>
</dbReference>
<dbReference type="AlphaFoldDB" id="X1N6B1"/>
<feature type="non-terminal residue" evidence="1">
    <location>
        <position position="1"/>
    </location>
</feature>
<sequence length="124" mass="14393">ISSLLEEYPKLTNQVPKEIKLLLKGKFYEDIFEDLKKSVLEIAPKPWQMTKQEFTNIEKGVVELLPIPPGRRERAIIHPSPKKKGYIQWSLIELNPKTGVWEPGSDIQFPDRQALRKHLEVIHG</sequence>
<feature type="non-terminal residue" evidence="1">
    <location>
        <position position="124"/>
    </location>
</feature>
<proteinExistence type="predicted"/>
<gene>
    <name evidence="1" type="ORF">S06H3_24584</name>
</gene>
<evidence type="ECO:0000313" key="1">
    <source>
        <dbReference type="EMBL" id="GAI25776.1"/>
    </source>
</evidence>
<protein>
    <submittedName>
        <fullName evidence="1">Uncharacterized protein</fullName>
    </submittedName>
</protein>
<reference evidence="1" key="1">
    <citation type="journal article" date="2014" name="Front. Microbiol.">
        <title>High frequency of phylogenetically diverse reductive dehalogenase-homologous genes in deep subseafloor sedimentary metagenomes.</title>
        <authorList>
            <person name="Kawai M."/>
            <person name="Futagami T."/>
            <person name="Toyoda A."/>
            <person name="Takaki Y."/>
            <person name="Nishi S."/>
            <person name="Hori S."/>
            <person name="Arai W."/>
            <person name="Tsubouchi T."/>
            <person name="Morono Y."/>
            <person name="Uchiyama I."/>
            <person name="Ito T."/>
            <person name="Fujiyama A."/>
            <person name="Inagaki F."/>
            <person name="Takami H."/>
        </authorList>
    </citation>
    <scope>NUCLEOTIDE SEQUENCE</scope>
    <source>
        <strain evidence="1">Expedition CK06-06</strain>
    </source>
</reference>
<accession>X1N6B1</accession>
<name>X1N6B1_9ZZZZ</name>
<organism evidence="1">
    <name type="scientific">marine sediment metagenome</name>
    <dbReference type="NCBI Taxonomy" id="412755"/>
    <lineage>
        <taxon>unclassified sequences</taxon>
        <taxon>metagenomes</taxon>
        <taxon>ecological metagenomes</taxon>
    </lineage>
</organism>
<comment type="caution">
    <text evidence="1">The sequence shown here is derived from an EMBL/GenBank/DDBJ whole genome shotgun (WGS) entry which is preliminary data.</text>
</comment>